<dbReference type="NCBIfam" id="TIGR00589">
    <property type="entry name" value="ogt"/>
    <property type="match status" value="1"/>
</dbReference>
<reference evidence="10 11" key="1">
    <citation type="submission" date="2020-02" db="EMBL/GenBank/DDBJ databases">
        <title>Draft genome sequence of Limisphaera ngatamarikiensis NGM72.4T, a thermophilic Verrucomicrobia grouped in subdivision 3.</title>
        <authorList>
            <person name="Carere C.R."/>
            <person name="Steen J."/>
            <person name="Hugenholtz P."/>
            <person name="Stott M.B."/>
        </authorList>
    </citation>
    <scope>NUCLEOTIDE SEQUENCE [LARGE SCALE GENOMIC DNA]</scope>
    <source>
        <strain evidence="10 11">NGM72.4</strain>
    </source>
</reference>
<dbReference type="InterPro" id="IPR036388">
    <property type="entry name" value="WH-like_DNA-bd_sf"/>
</dbReference>
<comment type="catalytic activity">
    <reaction evidence="1">
        <text>a 4-O-methyl-thymidine in DNA + L-cysteinyl-[protein] = a thymidine in DNA + S-methyl-L-cysteinyl-[protein]</text>
        <dbReference type="Rhea" id="RHEA:53428"/>
        <dbReference type="Rhea" id="RHEA-COMP:10131"/>
        <dbReference type="Rhea" id="RHEA-COMP:10132"/>
        <dbReference type="Rhea" id="RHEA-COMP:13555"/>
        <dbReference type="Rhea" id="RHEA-COMP:13556"/>
        <dbReference type="ChEBI" id="CHEBI:29950"/>
        <dbReference type="ChEBI" id="CHEBI:82612"/>
        <dbReference type="ChEBI" id="CHEBI:137386"/>
        <dbReference type="ChEBI" id="CHEBI:137387"/>
        <dbReference type="EC" id="2.1.1.63"/>
    </reaction>
</comment>
<dbReference type="AlphaFoldDB" id="A0A6M1RVM8"/>
<dbReference type="GO" id="GO:0006281">
    <property type="term" value="P:DNA repair"/>
    <property type="evidence" value="ECO:0007669"/>
    <property type="project" value="UniProtKB-KW"/>
</dbReference>
<dbReference type="Proteomes" id="UP000477311">
    <property type="component" value="Unassembled WGS sequence"/>
</dbReference>
<dbReference type="SUPFAM" id="SSF46767">
    <property type="entry name" value="Methylated DNA-protein cysteine methyltransferase, C-terminal domain"/>
    <property type="match status" value="1"/>
</dbReference>
<comment type="caution">
    <text evidence="10">The sequence shown here is derived from an EMBL/GenBank/DDBJ whole genome shotgun (WGS) entry which is preliminary data.</text>
</comment>
<keyword evidence="11" id="KW-1185">Reference proteome</keyword>
<dbReference type="InterPro" id="IPR001497">
    <property type="entry name" value="MethylDNA_cys_MeTrfase_AS"/>
</dbReference>
<dbReference type="PANTHER" id="PTHR10815:SF5">
    <property type="entry name" value="METHYLATED-DNA--PROTEIN-CYSTEINE METHYLTRANSFERASE"/>
    <property type="match status" value="1"/>
</dbReference>
<protein>
    <recommendedName>
        <fullName evidence="3">methylated-DNA--[protein]-cysteine S-methyltransferase</fullName>
        <ecNumber evidence="3">2.1.1.63</ecNumber>
    </recommendedName>
</protein>
<dbReference type="Gene3D" id="1.10.10.10">
    <property type="entry name" value="Winged helix-like DNA-binding domain superfamily/Winged helix DNA-binding domain"/>
    <property type="match status" value="1"/>
</dbReference>
<evidence type="ECO:0000256" key="2">
    <source>
        <dbReference type="ARBA" id="ARBA00008711"/>
    </source>
</evidence>
<evidence type="ECO:0000256" key="1">
    <source>
        <dbReference type="ARBA" id="ARBA00001286"/>
    </source>
</evidence>
<evidence type="ECO:0000256" key="5">
    <source>
        <dbReference type="ARBA" id="ARBA00022679"/>
    </source>
</evidence>
<keyword evidence="5 10" id="KW-0808">Transferase</keyword>
<sequence>MRNRSERREAIAGWVGPLPVETDQGCFWAWYSDCGLMALAFPDQAPAPPFEGAVPACVRRWHAQTERAVRAVLAGRTPPVCPPLDWRGATPFQREVWRTLLQIPRGEVRTYGDVARAVGRAGGARAVGRACASNPIPLLVPCHRVIGAGGSLGGFSAGSGWKRKLLALEGAAGIRL</sequence>
<evidence type="ECO:0000256" key="6">
    <source>
        <dbReference type="ARBA" id="ARBA00022763"/>
    </source>
</evidence>
<comment type="catalytic activity">
    <reaction evidence="8">
        <text>a 6-O-methyl-2'-deoxyguanosine in DNA + L-cysteinyl-[protein] = S-methyl-L-cysteinyl-[protein] + a 2'-deoxyguanosine in DNA</text>
        <dbReference type="Rhea" id="RHEA:24000"/>
        <dbReference type="Rhea" id="RHEA-COMP:10131"/>
        <dbReference type="Rhea" id="RHEA-COMP:10132"/>
        <dbReference type="Rhea" id="RHEA-COMP:11367"/>
        <dbReference type="Rhea" id="RHEA-COMP:11368"/>
        <dbReference type="ChEBI" id="CHEBI:29950"/>
        <dbReference type="ChEBI" id="CHEBI:82612"/>
        <dbReference type="ChEBI" id="CHEBI:85445"/>
        <dbReference type="ChEBI" id="CHEBI:85448"/>
        <dbReference type="EC" id="2.1.1.63"/>
    </reaction>
</comment>
<dbReference type="InterPro" id="IPR014048">
    <property type="entry name" value="MethylDNA_cys_MeTrfase_DNA-bd"/>
</dbReference>
<dbReference type="EMBL" id="JAAKYA010000053">
    <property type="protein sequence ID" value="NGO39461.1"/>
    <property type="molecule type" value="Genomic_DNA"/>
</dbReference>
<dbReference type="PANTHER" id="PTHR10815">
    <property type="entry name" value="METHYLATED-DNA--PROTEIN-CYSTEINE METHYLTRANSFERASE"/>
    <property type="match status" value="1"/>
</dbReference>
<dbReference type="GO" id="GO:0003908">
    <property type="term" value="F:methylated-DNA-[protein]-cysteine S-methyltransferase activity"/>
    <property type="evidence" value="ECO:0007669"/>
    <property type="project" value="UniProtKB-EC"/>
</dbReference>
<keyword evidence="7" id="KW-0234">DNA repair</keyword>
<dbReference type="EC" id="2.1.1.63" evidence="3"/>
<dbReference type="GO" id="GO:0032259">
    <property type="term" value="P:methylation"/>
    <property type="evidence" value="ECO:0007669"/>
    <property type="project" value="UniProtKB-KW"/>
</dbReference>
<name>A0A6M1RVM8_9BACT</name>
<evidence type="ECO:0000313" key="10">
    <source>
        <dbReference type="EMBL" id="NGO39461.1"/>
    </source>
</evidence>
<accession>A0A6M1RVM8</accession>
<gene>
    <name evidence="10" type="ORF">G4L39_08640</name>
</gene>
<evidence type="ECO:0000259" key="9">
    <source>
        <dbReference type="Pfam" id="PF01035"/>
    </source>
</evidence>
<dbReference type="CDD" id="cd06445">
    <property type="entry name" value="ATase"/>
    <property type="match status" value="1"/>
</dbReference>
<organism evidence="10 11">
    <name type="scientific">Limisphaera ngatamarikiensis</name>
    <dbReference type="NCBI Taxonomy" id="1324935"/>
    <lineage>
        <taxon>Bacteria</taxon>
        <taxon>Pseudomonadati</taxon>
        <taxon>Verrucomicrobiota</taxon>
        <taxon>Verrucomicrobiia</taxon>
        <taxon>Limisphaerales</taxon>
        <taxon>Limisphaeraceae</taxon>
        <taxon>Limisphaera</taxon>
    </lineage>
</organism>
<feature type="domain" description="Methylated-DNA-[protein]-cysteine S-methyltransferase DNA binding" evidence="9">
    <location>
        <begin position="91"/>
        <end position="171"/>
    </location>
</feature>
<dbReference type="InterPro" id="IPR036217">
    <property type="entry name" value="MethylDNA_cys_MeTrfase_DNAb"/>
</dbReference>
<evidence type="ECO:0000313" key="11">
    <source>
        <dbReference type="Proteomes" id="UP000477311"/>
    </source>
</evidence>
<comment type="similarity">
    <text evidence="2">Belongs to the MGMT family.</text>
</comment>
<evidence type="ECO:0000256" key="8">
    <source>
        <dbReference type="ARBA" id="ARBA00049348"/>
    </source>
</evidence>
<evidence type="ECO:0000256" key="7">
    <source>
        <dbReference type="ARBA" id="ARBA00023204"/>
    </source>
</evidence>
<keyword evidence="6" id="KW-0227">DNA damage</keyword>
<evidence type="ECO:0000256" key="4">
    <source>
        <dbReference type="ARBA" id="ARBA00022603"/>
    </source>
</evidence>
<evidence type="ECO:0000256" key="3">
    <source>
        <dbReference type="ARBA" id="ARBA00011918"/>
    </source>
</evidence>
<dbReference type="Pfam" id="PF01035">
    <property type="entry name" value="DNA_binding_1"/>
    <property type="match status" value="1"/>
</dbReference>
<dbReference type="FunFam" id="1.10.10.10:FF:000214">
    <property type="entry name" value="Methylated-DNA--protein-cysteine methyltransferase"/>
    <property type="match status" value="1"/>
</dbReference>
<proteinExistence type="inferred from homology"/>
<keyword evidence="4 10" id="KW-0489">Methyltransferase</keyword>
<dbReference type="PROSITE" id="PS00374">
    <property type="entry name" value="MGMT"/>
    <property type="match status" value="1"/>
</dbReference>